<feature type="transmembrane region" description="Helical" evidence="1">
    <location>
        <begin position="5"/>
        <end position="25"/>
    </location>
</feature>
<keyword evidence="3" id="KW-1185">Reference proteome</keyword>
<keyword evidence="1" id="KW-1133">Transmembrane helix</keyword>
<keyword evidence="1" id="KW-0472">Membrane</keyword>
<gene>
    <name evidence="2" type="ORF">PEDI_47740</name>
</gene>
<keyword evidence="1" id="KW-0812">Transmembrane</keyword>
<organism evidence="2 3">
    <name type="scientific">Persicobacter diffluens</name>
    <dbReference type="NCBI Taxonomy" id="981"/>
    <lineage>
        <taxon>Bacteria</taxon>
        <taxon>Pseudomonadati</taxon>
        <taxon>Bacteroidota</taxon>
        <taxon>Cytophagia</taxon>
        <taxon>Cytophagales</taxon>
        <taxon>Persicobacteraceae</taxon>
        <taxon>Persicobacter</taxon>
    </lineage>
</organism>
<dbReference type="AlphaFoldDB" id="A0AAN4W330"/>
<proteinExistence type="predicted"/>
<protein>
    <submittedName>
        <fullName evidence="2">Uncharacterized protein</fullName>
    </submittedName>
</protein>
<evidence type="ECO:0000313" key="3">
    <source>
        <dbReference type="Proteomes" id="UP001310022"/>
    </source>
</evidence>
<feature type="transmembrane region" description="Helical" evidence="1">
    <location>
        <begin position="52"/>
        <end position="70"/>
    </location>
</feature>
<comment type="caution">
    <text evidence="2">The sequence shown here is derived from an EMBL/GenBank/DDBJ whole genome shotgun (WGS) entry which is preliminary data.</text>
</comment>
<sequence length="97" mass="11315">MKEKIIGILSIANLSFFLYTIYTYLPYDQPLLKKESITFEIFTKESYLFEEYGFTSYIFAILLCALSLVFMPRTKKVLWALISLLPIVFLAVILKLV</sequence>
<feature type="transmembrane region" description="Helical" evidence="1">
    <location>
        <begin position="77"/>
        <end position="96"/>
    </location>
</feature>
<accession>A0AAN4W330</accession>
<name>A0AAN4W330_9BACT</name>
<dbReference type="EMBL" id="BQKE01000004">
    <property type="protein sequence ID" value="GJM64222.1"/>
    <property type="molecule type" value="Genomic_DNA"/>
</dbReference>
<evidence type="ECO:0000256" key="1">
    <source>
        <dbReference type="SAM" id="Phobius"/>
    </source>
</evidence>
<reference evidence="2 3" key="1">
    <citation type="submission" date="2021-12" db="EMBL/GenBank/DDBJ databases">
        <title>Genome sequencing of bacteria with rrn-lacking chromosome and rrn-plasmid.</title>
        <authorList>
            <person name="Anda M."/>
            <person name="Iwasaki W."/>
        </authorList>
    </citation>
    <scope>NUCLEOTIDE SEQUENCE [LARGE SCALE GENOMIC DNA]</scope>
    <source>
        <strain evidence="2 3">NBRC 15940</strain>
    </source>
</reference>
<evidence type="ECO:0000313" key="2">
    <source>
        <dbReference type="EMBL" id="GJM64222.1"/>
    </source>
</evidence>
<dbReference type="Proteomes" id="UP001310022">
    <property type="component" value="Unassembled WGS sequence"/>
</dbReference>